<gene>
    <name evidence="7" type="ORF">K402DRAFT_390174</name>
</gene>
<evidence type="ECO:0000313" key="7">
    <source>
        <dbReference type="EMBL" id="KAF1990552.1"/>
    </source>
</evidence>
<dbReference type="GO" id="GO:0010133">
    <property type="term" value="P:L-proline catabolic process to L-glutamate"/>
    <property type="evidence" value="ECO:0007669"/>
    <property type="project" value="TreeGrafter"/>
</dbReference>
<organism evidence="7 8">
    <name type="scientific">Aulographum hederae CBS 113979</name>
    <dbReference type="NCBI Taxonomy" id="1176131"/>
    <lineage>
        <taxon>Eukaryota</taxon>
        <taxon>Fungi</taxon>
        <taxon>Dikarya</taxon>
        <taxon>Ascomycota</taxon>
        <taxon>Pezizomycotina</taxon>
        <taxon>Dothideomycetes</taxon>
        <taxon>Pleosporomycetidae</taxon>
        <taxon>Aulographales</taxon>
        <taxon>Aulographaceae</taxon>
    </lineage>
</organism>
<name>A0A6G1HBY1_9PEZI</name>
<comment type="cofactor">
    <cofactor evidence="5">
        <name>FAD</name>
        <dbReference type="ChEBI" id="CHEBI:57692"/>
    </cofactor>
</comment>
<dbReference type="OrthoDB" id="5464at2759"/>
<dbReference type="Pfam" id="PF01619">
    <property type="entry name" value="Pro_dh"/>
    <property type="match status" value="1"/>
</dbReference>
<comment type="function">
    <text evidence="5">Converts proline to delta-1-pyrroline-5-carboxylate.</text>
</comment>
<comment type="similarity">
    <text evidence="1 5">Belongs to the proline oxidase family.</text>
</comment>
<reference evidence="7" key="1">
    <citation type="journal article" date="2020" name="Stud. Mycol.">
        <title>101 Dothideomycetes genomes: a test case for predicting lifestyles and emergence of pathogens.</title>
        <authorList>
            <person name="Haridas S."/>
            <person name="Albert R."/>
            <person name="Binder M."/>
            <person name="Bloem J."/>
            <person name="Labutti K."/>
            <person name="Salamov A."/>
            <person name="Andreopoulos B."/>
            <person name="Baker S."/>
            <person name="Barry K."/>
            <person name="Bills G."/>
            <person name="Bluhm B."/>
            <person name="Cannon C."/>
            <person name="Castanera R."/>
            <person name="Culley D."/>
            <person name="Daum C."/>
            <person name="Ezra D."/>
            <person name="Gonzalez J."/>
            <person name="Henrissat B."/>
            <person name="Kuo A."/>
            <person name="Liang C."/>
            <person name="Lipzen A."/>
            <person name="Lutzoni F."/>
            <person name="Magnuson J."/>
            <person name="Mondo S."/>
            <person name="Nolan M."/>
            <person name="Ohm R."/>
            <person name="Pangilinan J."/>
            <person name="Park H.-J."/>
            <person name="Ramirez L."/>
            <person name="Alfaro M."/>
            <person name="Sun H."/>
            <person name="Tritt A."/>
            <person name="Yoshinaga Y."/>
            <person name="Zwiers L.-H."/>
            <person name="Turgeon B."/>
            <person name="Goodwin S."/>
            <person name="Spatafora J."/>
            <person name="Crous P."/>
            <person name="Grigoriev I."/>
        </authorList>
    </citation>
    <scope>NUCLEOTIDE SEQUENCE</scope>
    <source>
        <strain evidence="7">CBS 113979</strain>
    </source>
</reference>
<dbReference type="EMBL" id="ML977142">
    <property type="protein sequence ID" value="KAF1990552.1"/>
    <property type="molecule type" value="Genomic_DNA"/>
</dbReference>
<evidence type="ECO:0000256" key="4">
    <source>
        <dbReference type="ARBA" id="ARBA00023062"/>
    </source>
</evidence>
<dbReference type="PANTHER" id="PTHR13914">
    <property type="entry name" value="PROLINE OXIDASE"/>
    <property type="match status" value="1"/>
</dbReference>
<dbReference type="PANTHER" id="PTHR13914:SF30">
    <property type="entry name" value="PROLINE DEHYDROGENASE"/>
    <property type="match status" value="1"/>
</dbReference>
<keyword evidence="3 5" id="KW-0560">Oxidoreductase</keyword>
<dbReference type="GO" id="GO:0005739">
    <property type="term" value="C:mitochondrion"/>
    <property type="evidence" value="ECO:0007669"/>
    <property type="project" value="TreeGrafter"/>
</dbReference>
<dbReference type="InterPro" id="IPR002872">
    <property type="entry name" value="Proline_DH_dom"/>
</dbReference>
<accession>A0A6G1HBY1</accession>
<dbReference type="EC" id="1.5.5.2" evidence="2 5"/>
<sequence length="483" mass="52755">MRSRTALAQARHPERFLAGVEVQQQCRRLVHTTRVRNSAATASSATPPIIPADPPAPTPLNAKAPPATSILPLSSVLRTYIVTTMSSSPFLLSTTVTILNRMLASKSFLTHPERNPVLRWLLKKTFYAQFCAGENGHEVQRAIADTKAVGYSGVILEYALEVLAGGKDPGADAAITRAEIETWRKGMLETVGMCAEGDFVGLKWSGLGTHALALLKANKPPSPEMEAAMKEVCELAASKNVGLLPGAEEEVTNIGIETWSLELQKRYNSTTKPGQAIMYTTYQCYLKSIPARLSKHLGAARREGYTLGVKLVRGAYLESEPRSSIWPTREETNRVYDGVAEAVLTKRYNSVLQPVHGNGGSGFPDVSVVLATHNDVSVQRAQEIRNKQAAAERVGLYYAQLKGMADEISCKLVQAANSPQAGEKGVDVPKTFKCVCWGTTGQCLNYLLRRAAENKDAAGRTHETKQAMAAEMWRRMRRVFALQ</sequence>
<feature type="domain" description="Proline dehydrogenase" evidence="6">
    <location>
        <begin position="174"/>
        <end position="462"/>
    </location>
</feature>
<evidence type="ECO:0000256" key="5">
    <source>
        <dbReference type="RuleBase" id="RU364054"/>
    </source>
</evidence>
<evidence type="ECO:0000313" key="8">
    <source>
        <dbReference type="Proteomes" id="UP000800041"/>
    </source>
</evidence>
<dbReference type="Gene3D" id="3.20.20.220">
    <property type="match status" value="1"/>
</dbReference>
<dbReference type="SUPFAM" id="SSF51730">
    <property type="entry name" value="FAD-linked oxidoreductase"/>
    <property type="match status" value="1"/>
</dbReference>
<evidence type="ECO:0000256" key="3">
    <source>
        <dbReference type="ARBA" id="ARBA00023002"/>
    </source>
</evidence>
<dbReference type="InterPro" id="IPR029041">
    <property type="entry name" value="FAD-linked_oxidoreductase-like"/>
</dbReference>
<keyword evidence="4 5" id="KW-0642">Proline metabolism</keyword>
<keyword evidence="5" id="KW-0274">FAD</keyword>
<keyword evidence="8" id="KW-1185">Reference proteome</keyword>
<dbReference type="InterPro" id="IPR015659">
    <property type="entry name" value="Proline_oxidase"/>
</dbReference>
<dbReference type="Proteomes" id="UP000800041">
    <property type="component" value="Unassembled WGS sequence"/>
</dbReference>
<dbReference type="GO" id="GO:0071949">
    <property type="term" value="F:FAD binding"/>
    <property type="evidence" value="ECO:0007669"/>
    <property type="project" value="TreeGrafter"/>
</dbReference>
<dbReference type="AlphaFoldDB" id="A0A6G1HBY1"/>
<keyword evidence="5" id="KW-0285">Flavoprotein</keyword>
<protein>
    <recommendedName>
        <fullName evidence="2 5">Proline dehydrogenase</fullName>
        <ecNumber evidence="2 5">1.5.5.2</ecNumber>
    </recommendedName>
</protein>
<evidence type="ECO:0000256" key="2">
    <source>
        <dbReference type="ARBA" id="ARBA00012695"/>
    </source>
</evidence>
<evidence type="ECO:0000256" key="1">
    <source>
        <dbReference type="ARBA" id="ARBA00005869"/>
    </source>
</evidence>
<dbReference type="GO" id="GO:0004657">
    <property type="term" value="F:proline dehydrogenase activity"/>
    <property type="evidence" value="ECO:0007669"/>
    <property type="project" value="UniProtKB-EC"/>
</dbReference>
<proteinExistence type="inferred from homology"/>
<comment type="catalytic activity">
    <reaction evidence="5">
        <text>L-proline + a quinone = (S)-1-pyrroline-5-carboxylate + a quinol + H(+)</text>
        <dbReference type="Rhea" id="RHEA:23784"/>
        <dbReference type="ChEBI" id="CHEBI:15378"/>
        <dbReference type="ChEBI" id="CHEBI:17388"/>
        <dbReference type="ChEBI" id="CHEBI:24646"/>
        <dbReference type="ChEBI" id="CHEBI:60039"/>
        <dbReference type="ChEBI" id="CHEBI:132124"/>
        <dbReference type="EC" id="1.5.5.2"/>
    </reaction>
</comment>
<evidence type="ECO:0000259" key="6">
    <source>
        <dbReference type="Pfam" id="PF01619"/>
    </source>
</evidence>